<feature type="compositionally biased region" description="Low complexity" evidence="1">
    <location>
        <begin position="471"/>
        <end position="481"/>
    </location>
</feature>
<evidence type="ECO:0000259" key="2">
    <source>
        <dbReference type="PROSITE" id="PS51840"/>
    </source>
</evidence>
<dbReference type="InterPro" id="IPR039931">
    <property type="entry name" value="EEIG1/2-like"/>
</dbReference>
<feature type="compositionally biased region" description="Gly residues" evidence="1">
    <location>
        <begin position="482"/>
        <end position="495"/>
    </location>
</feature>
<feature type="compositionally biased region" description="Polar residues" evidence="1">
    <location>
        <begin position="577"/>
        <end position="594"/>
    </location>
</feature>
<dbReference type="PANTHER" id="PTHR21456">
    <property type="entry name" value="FAMILY WITH SEQUENCE SIMILARITY 102"/>
    <property type="match status" value="1"/>
</dbReference>
<feature type="compositionally biased region" description="Basic and acidic residues" evidence="1">
    <location>
        <begin position="648"/>
        <end position="661"/>
    </location>
</feature>
<feature type="compositionally biased region" description="Gly residues" evidence="1">
    <location>
        <begin position="241"/>
        <end position="250"/>
    </location>
</feature>
<dbReference type="STRING" id="1081102.A0A167LXM7"/>
<feature type="compositionally biased region" description="Gly residues" evidence="1">
    <location>
        <begin position="601"/>
        <end position="613"/>
    </location>
</feature>
<dbReference type="AlphaFoldDB" id="A0A167LXM7"/>
<dbReference type="EMBL" id="AZHD01000028">
    <property type="protein sequence ID" value="OAA53647.1"/>
    <property type="molecule type" value="Genomic_DNA"/>
</dbReference>
<keyword evidence="4" id="KW-1185">Reference proteome</keyword>
<dbReference type="PROSITE" id="PS51840">
    <property type="entry name" value="C2_NT"/>
    <property type="match status" value="1"/>
</dbReference>
<proteinExistence type="predicted"/>
<dbReference type="PANTHER" id="PTHR21456:SF1">
    <property type="entry name" value="C2 NT-TYPE DOMAIN-CONTAINING PROTEIN"/>
    <property type="match status" value="1"/>
</dbReference>
<feature type="compositionally biased region" description="Low complexity" evidence="1">
    <location>
        <begin position="525"/>
        <end position="542"/>
    </location>
</feature>
<dbReference type="Proteomes" id="UP000076874">
    <property type="component" value="Unassembled WGS sequence"/>
</dbReference>
<evidence type="ECO:0000313" key="3">
    <source>
        <dbReference type="EMBL" id="OAA53647.1"/>
    </source>
</evidence>
<dbReference type="Pfam" id="PF10358">
    <property type="entry name" value="NT-C2"/>
    <property type="match status" value="1"/>
</dbReference>
<comment type="caution">
    <text evidence="3">The sequence shown here is derived from an EMBL/GenBank/DDBJ whole genome shotgun (WGS) entry which is preliminary data.</text>
</comment>
<feature type="domain" description="C2 NT-type" evidence="2">
    <location>
        <begin position="20"/>
        <end position="205"/>
    </location>
</feature>
<feature type="compositionally biased region" description="Low complexity" evidence="1">
    <location>
        <begin position="343"/>
        <end position="357"/>
    </location>
</feature>
<feature type="compositionally biased region" description="Low complexity" evidence="1">
    <location>
        <begin position="421"/>
        <end position="432"/>
    </location>
</feature>
<feature type="region of interest" description="Disordered" evidence="1">
    <location>
        <begin position="317"/>
        <end position="661"/>
    </location>
</feature>
<accession>A0A167LXM7</accession>
<feature type="region of interest" description="Disordered" evidence="1">
    <location>
        <begin position="143"/>
        <end position="172"/>
    </location>
</feature>
<sequence length="683" mass="70245">MVSFKLPSNGKAIADLAVLPAVNKSRKPKFELHFKIYDLNNVPLVSGVSMVKWHLPHSIHGEHRGRTHKRPIANHRVEYNYAKIVPLRLVVDRSNRLADCPIEFEVTQEFENHGASRDEKIVLGKLSLNLAEYVAESEAILREGRRDSSERSASIGGGGGGGGGGWDEPDVGAAATTTATTAGLGHGRAHSKINSTLKIGILMIQIGGERNYVAPALKNAPVFGGIAGIMAGGEVLNGGLNSGSGGGSEGADGSDDPPANSLVGSVLLSASAAKGRETTEIQDVYRRALAASWACQSGELPADECIEDIFKGGDGFRPWGAAGQPPASSSGAAVGGRGGGAAGVAALPSSPSSSSSSSGGGRYRMVRPAATSLKAVAESPGWGPSPPSPYPSTWQRTDEDDVDGAASGGGYESADQYAYETTTASRSSKTASFFPKNPGPIRRKTLPAYITQAHGSRPPPPPMKGSNRAVSGGHTTSSSSGDDGGGGGGGGGGGSLDDDDDDDRDGFAGGGHATLRPRDLRRFCGSPALGSSSSSPSVLAAARLPDRVDSGLSDRTITPEGGSGGGYRHGRDESFVVANSSHRSSPGPQTSFQVQRHGDFGDGGNGNGNGYGNGNDTFDLTLQSGGEAGRPVTPSGRRVGSGGNGSGQEDHPTPLRRTREVDEYDLRDDFVAWQLPGSIRTVS</sequence>
<reference evidence="3 4" key="1">
    <citation type="journal article" date="2016" name="Genome Biol. Evol.">
        <title>Divergent and convergent evolution of fungal pathogenicity.</title>
        <authorList>
            <person name="Shang Y."/>
            <person name="Xiao G."/>
            <person name="Zheng P."/>
            <person name="Cen K."/>
            <person name="Zhan S."/>
            <person name="Wang C."/>
        </authorList>
    </citation>
    <scope>NUCLEOTIDE SEQUENCE [LARGE SCALE GENOMIC DNA]</scope>
    <source>
        <strain evidence="3 4">RCEF 264</strain>
    </source>
</reference>
<feature type="compositionally biased region" description="Low complexity" evidence="1">
    <location>
        <begin position="320"/>
        <end position="332"/>
    </location>
</feature>
<gene>
    <name evidence="3" type="ORF">SPI_09354</name>
</gene>
<feature type="region of interest" description="Disordered" evidence="1">
    <location>
        <begin position="241"/>
        <end position="260"/>
    </location>
</feature>
<feature type="compositionally biased region" description="Gly residues" evidence="1">
    <location>
        <begin position="155"/>
        <end position="166"/>
    </location>
</feature>
<dbReference type="InterPro" id="IPR019448">
    <property type="entry name" value="NT-C2"/>
</dbReference>
<organism evidence="3 4">
    <name type="scientific">Niveomyces insectorum RCEF 264</name>
    <dbReference type="NCBI Taxonomy" id="1081102"/>
    <lineage>
        <taxon>Eukaryota</taxon>
        <taxon>Fungi</taxon>
        <taxon>Dikarya</taxon>
        <taxon>Ascomycota</taxon>
        <taxon>Pezizomycotina</taxon>
        <taxon>Sordariomycetes</taxon>
        <taxon>Hypocreomycetidae</taxon>
        <taxon>Hypocreales</taxon>
        <taxon>Cordycipitaceae</taxon>
        <taxon>Niveomyces</taxon>
    </lineage>
</organism>
<feature type="compositionally biased region" description="Gly residues" evidence="1">
    <location>
        <begin position="333"/>
        <end position="342"/>
    </location>
</feature>
<evidence type="ECO:0000256" key="1">
    <source>
        <dbReference type="SAM" id="MobiDB-lite"/>
    </source>
</evidence>
<dbReference type="OrthoDB" id="3365224at2759"/>
<name>A0A167LXM7_9HYPO</name>
<protein>
    <submittedName>
        <fullName evidence="3">Oestrogen-responsive protein Fam102A/B</fullName>
    </submittedName>
</protein>
<evidence type="ECO:0000313" key="4">
    <source>
        <dbReference type="Proteomes" id="UP000076874"/>
    </source>
</evidence>